<evidence type="ECO:0000313" key="2">
    <source>
        <dbReference type="Proteomes" id="UP000826146"/>
    </source>
</evidence>
<name>A0ABM7SEW6_9HELI</name>
<evidence type="ECO:0000313" key="1">
    <source>
        <dbReference type="EMBL" id="BCZ18541.1"/>
    </source>
</evidence>
<dbReference type="Gene3D" id="3.20.20.370">
    <property type="entry name" value="Glycoside hydrolase/deacetylase"/>
    <property type="match status" value="1"/>
</dbReference>
<dbReference type="PANTHER" id="PTHR30292:SF0">
    <property type="entry name" value="5-OXOPROLINASE SUBUNIT A"/>
    <property type="match status" value="1"/>
</dbReference>
<evidence type="ECO:0008006" key="3">
    <source>
        <dbReference type="Google" id="ProtNLM"/>
    </source>
</evidence>
<dbReference type="Proteomes" id="UP000826146">
    <property type="component" value="Chromosome"/>
</dbReference>
<reference evidence="1 2" key="1">
    <citation type="submission" date="2021-07" db="EMBL/GenBank/DDBJ databases">
        <title>Novel Helicobacter sp. Isolated from a cat.</title>
        <authorList>
            <person name="Rimbara E."/>
            <person name="Suzuki M."/>
        </authorList>
    </citation>
    <scope>NUCLEOTIDE SEQUENCE [LARGE SCALE GENOMIC DNA]</scope>
    <source>
        <strain evidence="2">NHP19-012</strain>
    </source>
</reference>
<dbReference type="PANTHER" id="PTHR30292">
    <property type="entry name" value="UNCHARACTERIZED PROTEIN YBGL-RELATED"/>
    <property type="match status" value="1"/>
</dbReference>
<gene>
    <name evidence="1" type="ORF">NHP190012_01830</name>
</gene>
<protein>
    <recommendedName>
        <fullName evidence="3">LamB/YcsF family protein</fullName>
    </recommendedName>
</protein>
<organism evidence="1 2">
    <name type="scientific">Helicobacter gastrofelis</name>
    <dbReference type="NCBI Taxonomy" id="2849642"/>
    <lineage>
        <taxon>Bacteria</taxon>
        <taxon>Pseudomonadati</taxon>
        <taxon>Campylobacterota</taxon>
        <taxon>Epsilonproteobacteria</taxon>
        <taxon>Campylobacterales</taxon>
        <taxon>Helicobacteraceae</taxon>
        <taxon>Helicobacter</taxon>
    </lineage>
</organism>
<dbReference type="Pfam" id="PF03746">
    <property type="entry name" value="LamB_YcsF"/>
    <property type="match status" value="1"/>
</dbReference>
<sequence length="69" mass="7405">MDCVDLNSDMGEGFGVYRLGDDTAIMEFVSSVNLACGWHASDPLIMQEMVGLAQKSNLGLGAHPVILTY</sequence>
<dbReference type="SUPFAM" id="SSF88713">
    <property type="entry name" value="Glycoside hydrolase/deacetylase"/>
    <property type="match status" value="1"/>
</dbReference>
<dbReference type="InterPro" id="IPR011330">
    <property type="entry name" value="Glyco_hydro/deAcase_b/a-brl"/>
</dbReference>
<accession>A0ABM7SEW6</accession>
<keyword evidence="2" id="KW-1185">Reference proteome</keyword>
<dbReference type="EMBL" id="AP024819">
    <property type="protein sequence ID" value="BCZ18541.1"/>
    <property type="molecule type" value="Genomic_DNA"/>
</dbReference>
<dbReference type="InterPro" id="IPR005501">
    <property type="entry name" value="LamB/YcsF/PxpA-like"/>
</dbReference>
<proteinExistence type="predicted"/>